<dbReference type="InterPro" id="IPR002110">
    <property type="entry name" value="Ankyrin_rpt"/>
</dbReference>
<dbReference type="InterPro" id="IPR036770">
    <property type="entry name" value="Ankyrin_rpt-contain_sf"/>
</dbReference>
<dbReference type="SMART" id="SM00248">
    <property type="entry name" value="ANK"/>
    <property type="match status" value="6"/>
</dbReference>
<feature type="repeat" description="ANK" evidence="3">
    <location>
        <begin position="229"/>
        <end position="268"/>
    </location>
</feature>
<dbReference type="AlphaFoldDB" id="A0A931DLF4"/>
<dbReference type="InterPro" id="IPR050745">
    <property type="entry name" value="Multifunctional_regulatory"/>
</dbReference>
<dbReference type="RefSeq" id="WP_197014375.1">
    <property type="nucleotide sequence ID" value="NZ_BAABES010000039.1"/>
</dbReference>
<dbReference type="Pfam" id="PF00023">
    <property type="entry name" value="Ank"/>
    <property type="match status" value="2"/>
</dbReference>
<organism evidence="4 5">
    <name type="scientific">Actinomadura viridis</name>
    <dbReference type="NCBI Taxonomy" id="58110"/>
    <lineage>
        <taxon>Bacteria</taxon>
        <taxon>Bacillati</taxon>
        <taxon>Actinomycetota</taxon>
        <taxon>Actinomycetes</taxon>
        <taxon>Streptosporangiales</taxon>
        <taxon>Thermomonosporaceae</taxon>
        <taxon>Actinomadura</taxon>
    </lineage>
</organism>
<accession>A0A931DLF4</accession>
<evidence type="ECO:0000313" key="4">
    <source>
        <dbReference type="EMBL" id="MBG6092155.1"/>
    </source>
</evidence>
<keyword evidence="5" id="KW-1185">Reference proteome</keyword>
<gene>
    <name evidence="4" type="ORF">IW256_006268</name>
</gene>
<dbReference type="SUPFAM" id="SSF48403">
    <property type="entry name" value="Ankyrin repeat"/>
    <property type="match status" value="1"/>
</dbReference>
<dbReference type="Gene3D" id="1.25.40.20">
    <property type="entry name" value="Ankyrin repeat-containing domain"/>
    <property type="match status" value="2"/>
</dbReference>
<dbReference type="PANTHER" id="PTHR24189">
    <property type="entry name" value="MYOTROPHIN"/>
    <property type="match status" value="1"/>
</dbReference>
<dbReference type="Pfam" id="PF12796">
    <property type="entry name" value="Ank_2"/>
    <property type="match status" value="1"/>
</dbReference>
<feature type="repeat" description="ANK" evidence="3">
    <location>
        <begin position="168"/>
        <end position="200"/>
    </location>
</feature>
<dbReference type="PROSITE" id="PS50297">
    <property type="entry name" value="ANK_REP_REGION"/>
    <property type="match status" value="3"/>
</dbReference>
<evidence type="ECO:0000313" key="5">
    <source>
        <dbReference type="Proteomes" id="UP000614047"/>
    </source>
</evidence>
<evidence type="ECO:0000256" key="1">
    <source>
        <dbReference type="ARBA" id="ARBA00022737"/>
    </source>
</evidence>
<dbReference type="PANTHER" id="PTHR24189:SF50">
    <property type="entry name" value="ANKYRIN REPEAT AND SOCS BOX PROTEIN 2"/>
    <property type="match status" value="1"/>
</dbReference>
<evidence type="ECO:0000256" key="2">
    <source>
        <dbReference type="ARBA" id="ARBA00023043"/>
    </source>
</evidence>
<keyword evidence="2 3" id="KW-0040">ANK repeat</keyword>
<comment type="caution">
    <text evidence="4">The sequence shown here is derived from an EMBL/GenBank/DDBJ whole genome shotgun (WGS) entry which is preliminary data.</text>
</comment>
<name>A0A931DLF4_9ACTN</name>
<evidence type="ECO:0000256" key="3">
    <source>
        <dbReference type="PROSITE-ProRule" id="PRU00023"/>
    </source>
</evidence>
<feature type="repeat" description="ANK" evidence="3">
    <location>
        <begin position="377"/>
        <end position="409"/>
    </location>
</feature>
<proteinExistence type="predicted"/>
<dbReference type="EMBL" id="JADOUA010000001">
    <property type="protein sequence ID" value="MBG6092155.1"/>
    <property type="molecule type" value="Genomic_DNA"/>
</dbReference>
<protein>
    <submittedName>
        <fullName evidence="4">Ankyrin repeat protein</fullName>
    </submittedName>
</protein>
<reference evidence="4" key="1">
    <citation type="submission" date="2020-11" db="EMBL/GenBank/DDBJ databases">
        <title>Sequencing the genomes of 1000 actinobacteria strains.</title>
        <authorList>
            <person name="Klenk H.-P."/>
        </authorList>
    </citation>
    <scope>NUCLEOTIDE SEQUENCE</scope>
    <source>
        <strain evidence="4">DSM 43175</strain>
    </source>
</reference>
<keyword evidence="1" id="KW-0677">Repeat</keyword>
<dbReference type="PROSITE" id="PS50088">
    <property type="entry name" value="ANK_REPEAT"/>
    <property type="match status" value="3"/>
</dbReference>
<sequence length="445" mass="47094">MRHVARLGGRIPDDFAKDGWTEPTPVGERPVPLSVQALLSITWPDGHVLHSNDDDSHWLVTLPCWADGDELMDEPRAWVVVAYDESQMYWVVDLDDADGDDPLLYRADHEGGNAADWCEPLSAVLAGYATPGPPRPQDRFPRACAIGDLAVIREYLDDGVSLGPVDPTGLTPLHLAVVARSPEAVQALLDAGADPNARTADREPERGPWTYLDPVGHPALHQSGLDPEPGETPLHFAIARWHQGHVDGRLAIIRSLLAAGADPDARDDRGVAPLLDVLDARGDGAVEALRLLLAAGADPHAGSEAGEIPLLKAVDSAWFAPELLGTLLAAGADPVRPFAGSRSGIEGGTALHMAAGEPKVLSLMLPHVTDVNVRTGAGIAPVHCAAIRGAVESLRLLVEVGADPDARLSDPSALREGLSARTPLAIARELNRDEAAVYLADLGAR</sequence>
<dbReference type="Proteomes" id="UP000614047">
    <property type="component" value="Unassembled WGS sequence"/>
</dbReference>